<evidence type="ECO:0000313" key="1">
    <source>
        <dbReference type="EMBL" id="PAV16778.1"/>
    </source>
</evidence>
<dbReference type="EMBL" id="NBII01000008">
    <property type="protein sequence ID" value="PAV16778.1"/>
    <property type="molecule type" value="Genomic_DNA"/>
</dbReference>
<dbReference type="AlphaFoldDB" id="A0A286UB30"/>
<reference evidence="1 2" key="1">
    <citation type="journal article" date="2017" name="Mol. Ecol.">
        <title>Comparative and population genomic landscape of Phellinus noxius: A hypervariable fungus causing root rot in trees.</title>
        <authorList>
            <person name="Chung C.L."/>
            <person name="Lee T.J."/>
            <person name="Akiba M."/>
            <person name="Lee H.H."/>
            <person name="Kuo T.H."/>
            <person name="Liu D."/>
            <person name="Ke H.M."/>
            <person name="Yokoi T."/>
            <person name="Roa M.B."/>
            <person name="Lu M.J."/>
            <person name="Chang Y.Y."/>
            <person name="Ann P.J."/>
            <person name="Tsai J.N."/>
            <person name="Chen C.Y."/>
            <person name="Tzean S.S."/>
            <person name="Ota Y."/>
            <person name="Hattori T."/>
            <person name="Sahashi N."/>
            <person name="Liou R.F."/>
            <person name="Kikuchi T."/>
            <person name="Tsai I.J."/>
        </authorList>
    </citation>
    <scope>NUCLEOTIDE SEQUENCE [LARGE SCALE GENOMIC DNA]</scope>
    <source>
        <strain evidence="1 2">FFPRI411160</strain>
    </source>
</reference>
<name>A0A286UB30_9AGAM</name>
<accession>A0A286UB30</accession>
<comment type="caution">
    <text evidence="1">The sequence shown here is derived from an EMBL/GenBank/DDBJ whole genome shotgun (WGS) entry which is preliminary data.</text>
</comment>
<sequence length="136" mass="14622">MNGVQVLFIHKYATAIGRRPTIPSAHLLLDPLPPAAAPLHPVPLPVDPALLSISLPYSSQLYSVPHKSLCPLPYASYASSADATQVLILAYGCKIEKERAIARCLFSMPEDPYGGSCNPVHGQSSTGQLAWARYII</sequence>
<evidence type="ECO:0000313" key="2">
    <source>
        <dbReference type="Proteomes" id="UP000217199"/>
    </source>
</evidence>
<dbReference type="Proteomes" id="UP000217199">
    <property type="component" value="Unassembled WGS sequence"/>
</dbReference>
<protein>
    <submittedName>
        <fullName evidence="1">Uncharacterized protein</fullName>
    </submittedName>
</protein>
<keyword evidence="2" id="KW-1185">Reference proteome</keyword>
<proteinExistence type="predicted"/>
<gene>
    <name evidence="1" type="ORF">PNOK_0839800</name>
</gene>
<organism evidence="1 2">
    <name type="scientific">Pyrrhoderma noxium</name>
    <dbReference type="NCBI Taxonomy" id="2282107"/>
    <lineage>
        <taxon>Eukaryota</taxon>
        <taxon>Fungi</taxon>
        <taxon>Dikarya</taxon>
        <taxon>Basidiomycota</taxon>
        <taxon>Agaricomycotina</taxon>
        <taxon>Agaricomycetes</taxon>
        <taxon>Hymenochaetales</taxon>
        <taxon>Hymenochaetaceae</taxon>
        <taxon>Pyrrhoderma</taxon>
    </lineage>
</organism>
<dbReference type="InParanoid" id="A0A286UB30"/>